<gene>
    <name evidence="1" type="ORF">SAMN06295912_12039</name>
</gene>
<accession>A0A239I0W8</accession>
<organism evidence="1 2">
    <name type="scientific">Edaphosphingomonas laterariae</name>
    <dbReference type="NCBI Taxonomy" id="861865"/>
    <lineage>
        <taxon>Bacteria</taxon>
        <taxon>Pseudomonadati</taxon>
        <taxon>Pseudomonadota</taxon>
        <taxon>Alphaproteobacteria</taxon>
        <taxon>Sphingomonadales</taxon>
        <taxon>Rhizorhabdaceae</taxon>
        <taxon>Edaphosphingomonas</taxon>
    </lineage>
</organism>
<protein>
    <submittedName>
        <fullName evidence="1">Uncharacterized protein</fullName>
    </submittedName>
</protein>
<dbReference type="EMBL" id="FZOS01000020">
    <property type="protein sequence ID" value="SNS87062.1"/>
    <property type="molecule type" value="Genomic_DNA"/>
</dbReference>
<keyword evidence="2" id="KW-1185">Reference proteome</keyword>
<sequence length="51" mass="5783">MQQNIDYHPPKRAGAPSSALTLHAERPRMKRRNSAHLSRAELHRIVAEIIG</sequence>
<dbReference type="Proteomes" id="UP000198281">
    <property type="component" value="Unassembled WGS sequence"/>
</dbReference>
<evidence type="ECO:0000313" key="1">
    <source>
        <dbReference type="EMBL" id="SNS87062.1"/>
    </source>
</evidence>
<proteinExistence type="predicted"/>
<evidence type="ECO:0000313" key="2">
    <source>
        <dbReference type="Proteomes" id="UP000198281"/>
    </source>
</evidence>
<reference evidence="2" key="1">
    <citation type="submission" date="2017-06" db="EMBL/GenBank/DDBJ databases">
        <authorList>
            <person name="Varghese N."/>
            <person name="Submissions S."/>
        </authorList>
    </citation>
    <scope>NUCLEOTIDE SEQUENCE [LARGE SCALE GENOMIC DNA]</scope>
    <source>
        <strain evidence="2">LNB2</strain>
    </source>
</reference>
<name>A0A239I0W8_9SPHN</name>
<dbReference type="AlphaFoldDB" id="A0A239I0W8"/>